<comment type="caution">
    <text evidence="3">The sequence shown here is derived from an EMBL/GenBank/DDBJ whole genome shotgun (WGS) entry which is preliminary data.</text>
</comment>
<protein>
    <submittedName>
        <fullName evidence="3">1-acyl-sn-glycerol-3-phosphate acyltransferase</fullName>
    </submittedName>
</protein>
<name>A0A8J7TKQ3_9BACT</name>
<dbReference type="InterPro" id="IPR002123">
    <property type="entry name" value="Plipid/glycerol_acylTrfase"/>
</dbReference>
<dbReference type="PANTHER" id="PTHR22753">
    <property type="entry name" value="TRANSMEMBRANE PROTEIN 68"/>
    <property type="match status" value="1"/>
</dbReference>
<evidence type="ECO:0000313" key="4">
    <source>
        <dbReference type="Proteomes" id="UP000664277"/>
    </source>
</evidence>
<dbReference type="PANTHER" id="PTHR22753:SF14">
    <property type="entry name" value="MONOACYLGLYCEROL_DIACYLGLYCEROL O-ACYLTRANSFERASE"/>
    <property type="match status" value="1"/>
</dbReference>
<dbReference type="Proteomes" id="UP000664277">
    <property type="component" value="Unassembled WGS sequence"/>
</dbReference>
<keyword evidence="3" id="KW-0808">Transferase</keyword>
<dbReference type="GO" id="GO:0016746">
    <property type="term" value="F:acyltransferase activity"/>
    <property type="evidence" value="ECO:0007669"/>
    <property type="project" value="UniProtKB-KW"/>
</dbReference>
<evidence type="ECO:0000259" key="2">
    <source>
        <dbReference type="Pfam" id="PF01553"/>
    </source>
</evidence>
<dbReference type="SUPFAM" id="SSF69593">
    <property type="entry name" value="Glycerol-3-phosphate (1)-acyltransferase"/>
    <property type="match status" value="1"/>
</dbReference>
<feature type="domain" description="Phospholipid/glycerol acyltransferase" evidence="2">
    <location>
        <begin position="45"/>
        <end position="174"/>
    </location>
</feature>
<keyword evidence="3" id="KW-0012">Acyltransferase</keyword>
<proteinExistence type="predicted"/>
<keyword evidence="1" id="KW-0472">Membrane</keyword>
<dbReference type="Pfam" id="PF01553">
    <property type="entry name" value="Acyltransferase"/>
    <property type="match status" value="1"/>
</dbReference>
<keyword evidence="1" id="KW-1133">Transmembrane helix</keyword>
<sequence>MSQFLSNYRDFLKQSAKSDRYHGFDMRVLARVEPVLSFLFHDWWRVEVSGLEKLPRDGAALIVGNSGSFLPWPAFMLLYALMSSRQNPRRVHIVAELDWIKDERLHSFLMELGFVPYSSANMKRLFAKGELVAIFPEGVPGLAKPYMGRDRLNVFDWAKLLPAVEMGVPIFPLATLGCDEAVPVLTNMEKTAKLLGLPAFPITPFFPWLPFPLNLGSLPSKWHMSLIKPLSYETSQERDELEECAMKQSQFAEGEIQAELNRLLRQQWRKH</sequence>
<evidence type="ECO:0000256" key="1">
    <source>
        <dbReference type="SAM" id="Phobius"/>
    </source>
</evidence>
<evidence type="ECO:0000313" key="3">
    <source>
        <dbReference type="EMBL" id="MBN8659166.1"/>
    </source>
</evidence>
<gene>
    <name evidence="3" type="ORF">J0M35_02305</name>
</gene>
<keyword evidence="1" id="KW-0812">Transmembrane</keyword>
<dbReference type="EMBL" id="JAFLCK010000002">
    <property type="protein sequence ID" value="MBN8659166.1"/>
    <property type="molecule type" value="Genomic_DNA"/>
</dbReference>
<dbReference type="GO" id="GO:0016020">
    <property type="term" value="C:membrane"/>
    <property type="evidence" value="ECO:0007669"/>
    <property type="project" value="TreeGrafter"/>
</dbReference>
<feature type="transmembrane region" description="Helical" evidence="1">
    <location>
        <begin position="59"/>
        <end position="81"/>
    </location>
</feature>
<accession>A0A8J7TKQ3</accession>
<reference evidence="3" key="1">
    <citation type="submission" date="2021-02" db="EMBL/GenBank/DDBJ databases">
        <title>Genome-Resolved Metagenomics of a Microbial Community Performing Photosynthetic Biological Nutrient Removal.</title>
        <authorList>
            <person name="Mcdaniel E.A."/>
        </authorList>
    </citation>
    <scope>NUCLEOTIDE SEQUENCE</scope>
    <source>
        <strain evidence="3">UWPOB_OBS1</strain>
    </source>
</reference>
<organism evidence="3 4">
    <name type="scientific">Candidatus Obscuribacter phosphatis</name>
    <dbReference type="NCBI Taxonomy" id="1906157"/>
    <lineage>
        <taxon>Bacteria</taxon>
        <taxon>Bacillati</taxon>
        <taxon>Candidatus Melainabacteria</taxon>
        <taxon>Candidatus Obscuribacterales</taxon>
        <taxon>Candidatus Obscuribacteraceae</taxon>
        <taxon>Candidatus Obscuribacter</taxon>
    </lineage>
</organism>
<dbReference type="AlphaFoldDB" id="A0A8J7TKQ3"/>